<evidence type="ECO:0000259" key="2">
    <source>
        <dbReference type="PROSITE" id="PS50076"/>
    </source>
</evidence>
<dbReference type="InterPro" id="IPR052276">
    <property type="entry name" value="Diphthamide-biosynth_chaperone"/>
</dbReference>
<gene>
    <name evidence="3" type="ORF">GCM10025874_06150</name>
</gene>
<accession>A0AA37XBA5</accession>
<dbReference type="EMBL" id="BSUL01000001">
    <property type="protein sequence ID" value="GMA27362.1"/>
    <property type="molecule type" value="Genomic_DNA"/>
</dbReference>
<evidence type="ECO:0000313" key="4">
    <source>
        <dbReference type="Proteomes" id="UP001157160"/>
    </source>
</evidence>
<protein>
    <recommendedName>
        <fullName evidence="2">J domain-containing protein</fullName>
    </recommendedName>
</protein>
<dbReference type="InterPro" id="IPR001623">
    <property type="entry name" value="DnaJ_domain"/>
</dbReference>
<reference evidence="3 4" key="1">
    <citation type="journal article" date="2014" name="Int. J. Syst. Evol. Microbiol.">
        <title>Complete genome sequence of Corynebacterium casei LMG S-19264T (=DSM 44701T), isolated from a smear-ripened cheese.</title>
        <authorList>
            <consortium name="US DOE Joint Genome Institute (JGI-PGF)"/>
            <person name="Walter F."/>
            <person name="Albersmeier A."/>
            <person name="Kalinowski J."/>
            <person name="Ruckert C."/>
        </authorList>
    </citation>
    <scope>NUCLEOTIDE SEQUENCE [LARGE SCALE GENOMIC DNA]</scope>
    <source>
        <strain evidence="3 4">NBRC 112289</strain>
    </source>
</reference>
<feature type="region of interest" description="Disordered" evidence="1">
    <location>
        <begin position="1"/>
        <end position="25"/>
    </location>
</feature>
<evidence type="ECO:0000313" key="3">
    <source>
        <dbReference type="EMBL" id="GMA27362.1"/>
    </source>
</evidence>
<feature type="compositionally biased region" description="Basic and acidic residues" evidence="1">
    <location>
        <begin position="85"/>
        <end position="94"/>
    </location>
</feature>
<feature type="domain" description="J" evidence="2">
    <location>
        <begin position="11"/>
        <end position="72"/>
    </location>
</feature>
<name>A0AA37XBA5_9MICO</name>
<evidence type="ECO:0000256" key="1">
    <source>
        <dbReference type="SAM" id="MobiDB-lite"/>
    </source>
</evidence>
<dbReference type="PANTHER" id="PTHR44240">
    <property type="entry name" value="DNAJ DOMAIN (PROKARYOTIC HEAT SHOCK PROTEIN)-RELATED"/>
    <property type="match status" value="1"/>
</dbReference>
<proteinExistence type="predicted"/>
<dbReference type="Pfam" id="PF00226">
    <property type="entry name" value="DnaJ"/>
    <property type="match status" value="1"/>
</dbReference>
<dbReference type="InterPro" id="IPR036869">
    <property type="entry name" value="J_dom_sf"/>
</dbReference>
<dbReference type="AlphaFoldDB" id="A0AA37XBA5"/>
<dbReference type="Proteomes" id="UP001157160">
    <property type="component" value="Unassembled WGS sequence"/>
</dbReference>
<keyword evidence="4" id="KW-1185">Reference proteome</keyword>
<dbReference type="SUPFAM" id="SSF46565">
    <property type="entry name" value="Chaperone J-domain"/>
    <property type="match status" value="1"/>
</dbReference>
<dbReference type="PROSITE" id="PS50076">
    <property type="entry name" value="DNAJ_2"/>
    <property type="match status" value="1"/>
</dbReference>
<dbReference type="PANTHER" id="PTHR44240:SF10">
    <property type="entry name" value="J DOMAIN-CONTAINING PROTEIN"/>
    <property type="match status" value="1"/>
</dbReference>
<organism evidence="3 4">
    <name type="scientific">Arenivirga flava</name>
    <dbReference type="NCBI Taxonomy" id="1930060"/>
    <lineage>
        <taxon>Bacteria</taxon>
        <taxon>Bacillati</taxon>
        <taxon>Actinomycetota</taxon>
        <taxon>Actinomycetes</taxon>
        <taxon>Micrococcales</taxon>
        <taxon>Microbacteriaceae</taxon>
        <taxon>Arenivirga</taxon>
    </lineage>
</organism>
<dbReference type="Gene3D" id="1.10.287.110">
    <property type="entry name" value="DnaJ domain"/>
    <property type="match status" value="1"/>
</dbReference>
<dbReference type="SMART" id="SM00271">
    <property type="entry name" value="DnaJ"/>
    <property type="match status" value="1"/>
</dbReference>
<feature type="region of interest" description="Disordered" evidence="1">
    <location>
        <begin position="77"/>
        <end position="100"/>
    </location>
</feature>
<sequence length="324" mass="35125">MLVPDSPLSDSPYEVLGVPADADHDTLRRAHRRRLRETHPDTGGRADEFHAVQAAWDLIGTPEGRARYDRGRLAHADEPASWAPRARERRETRPQARSYGHPGGWMRQRYLELVREWAGRGADLDDPFDARIVQSAPRELRLLLADAIAEEATAAQIAELGIAYTAWHDVIVEQRGFSGGFAPGEDGLGPASATKLDHVVLGPSGLFAVASQDWGAPVKLKRGELIGEGLTHGETPFATLAQRAKALGRAARVRVSGLLIVVPDGASPEGVLDAGKHRGMAAALVQRPRLPHVLRIGVLGAPAIGGQELFEVRTRLQEAVRFVE</sequence>
<comment type="caution">
    <text evidence="3">The sequence shown here is derived from an EMBL/GenBank/DDBJ whole genome shotgun (WGS) entry which is preliminary data.</text>
</comment>